<dbReference type="Proteomes" id="UP000635606">
    <property type="component" value="Unassembled WGS sequence"/>
</dbReference>
<proteinExistence type="predicted"/>
<protein>
    <recommendedName>
        <fullName evidence="5">Septum formation initiator</fullName>
    </recommendedName>
</protein>
<keyword evidence="2" id="KW-0472">Membrane</keyword>
<evidence type="ECO:0000256" key="2">
    <source>
        <dbReference type="SAM" id="Phobius"/>
    </source>
</evidence>
<feature type="compositionally biased region" description="Low complexity" evidence="1">
    <location>
        <begin position="111"/>
        <end position="123"/>
    </location>
</feature>
<keyword evidence="2" id="KW-0812">Transmembrane</keyword>
<feature type="region of interest" description="Disordered" evidence="1">
    <location>
        <begin position="111"/>
        <end position="147"/>
    </location>
</feature>
<feature type="region of interest" description="Disordered" evidence="1">
    <location>
        <begin position="20"/>
        <end position="46"/>
    </location>
</feature>
<comment type="caution">
    <text evidence="3">The sequence shown here is derived from an EMBL/GenBank/DDBJ whole genome shotgun (WGS) entry which is preliminary data.</text>
</comment>
<name>A0A8J3ZKD4_9ACTN</name>
<dbReference type="EMBL" id="BOPH01000005">
    <property type="protein sequence ID" value="GIJ65474.1"/>
    <property type="molecule type" value="Genomic_DNA"/>
</dbReference>
<dbReference type="AlphaFoldDB" id="A0A8J3ZKD4"/>
<feature type="transmembrane region" description="Helical" evidence="2">
    <location>
        <begin position="63"/>
        <end position="85"/>
    </location>
</feature>
<keyword evidence="4" id="KW-1185">Reference proteome</keyword>
<evidence type="ECO:0008006" key="5">
    <source>
        <dbReference type="Google" id="ProtNLM"/>
    </source>
</evidence>
<evidence type="ECO:0000313" key="3">
    <source>
        <dbReference type="EMBL" id="GIJ65474.1"/>
    </source>
</evidence>
<accession>A0A8J3ZKD4</accession>
<organism evidence="3 4">
    <name type="scientific">Virgisporangium ochraceum</name>
    <dbReference type="NCBI Taxonomy" id="65505"/>
    <lineage>
        <taxon>Bacteria</taxon>
        <taxon>Bacillati</taxon>
        <taxon>Actinomycetota</taxon>
        <taxon>Actinomycetes</taxon>
        <taxon>Micromonosporales</taxon>
        <taxon>Micromonosporaceae</taxon>
        <taxon>Virgisporangium</taxon>
    </lineage>
</organism>
<evidence type="ECO:0000256" key="1">
    <source>
        <dbReference type="SAM" id="MobiDB-lite"/>
    </source>
</evidence>
<evidence type="ECO:0000313" key="4">
    <source>
        <dbReference type="Proteomes" id="UP000635606"/>
    </source>
</evidence>
<keyword evidence="2" id="KW-1133">Transmembrane helix</keyword>
<gene>
    <name evidence="3" type="ORF">Voc01_003910</name>
</gene>
<sequence length="225" mass="22686">MSPLAERPDQGQPDLRIVLDEKQPRHTTHGSRPAGRNRWVNGSLGSDGARVNHPGGHHRGMRLLFAVAGWVAAAGAATLIGLAGVQVIGNGITGGTGGDILTAEQAARELAAAEPVPTASAPPASVPSPSTPASDPSTPPPTAGGPVNVQVFGGPGGTVRAGCLPGGAVLVTWSPAQGYSVEEYRVGPGEYAEVRFDRGSSSGKGNGESRVRVRCVGGVPAASWD</sequence>
<reference evidence="3" key="1">
    <citation type="submission" date="2021-01" db="EMBL/GenBank/DDBJ databases">
        <title>Whole genome shotgun sequence of Virgisporangium ochraceum NBRC 16418.</title>
        <authorList>
            <person name="Komaki H."/>
            <person name="Tamura T."/>
        </authorList>
    </citation>
    <scope>NUCLEOTIDE SEQUENCE</scope>
    <source>
        <strain evidence="3">NBRC 16418</strain>
    </source>
</reference>